<name>A0A6N8JDF4_9BACT</name>
<dbReference type="Proteomes" id="UP000468388">
    <property type="component" value="Unassembled WGS sequence"/>
</dbReference>
<dbReference type="CDD" id="cd03801">
    <property type="entry name" value="GT4_PimA-like"/>
    <property type="match status" value="1"/>
</dbReference>
<protein>
    <submittedName>
        <fullName evidence="3">Glycosyltransferase</fullName>
    </submittedName>
</protein>
<dbReference type="AlphaFoldDB" id="A0A6N8JDF4"/>
<feature type="domain" description="Glycosyl transferase family 1" evidence="1">
    <location>
        <begin position="235"/>
        <end position="386"/>
    </location>
</feature>
<accession>A0A6N8JDF4</accession>
<dbReference type="Pfam" id="PF00534">
    <property type="entry name" value="Glycos_transf_1"/>
    <property type="match status" value="1"/>
</dbReference>
<comment type="caution">
    <text evidence="3">The sequence shown here is derived from an EMBL/GenBank/DDBJ whole genome shotgun (WGS) entry which is preliminary data.</text>
</comment>
<dbReference type="RefSeq" id="WP_157301864.1">
    <property type="nucleotide sequence ID" value="NZ_BAAAZB010000026.1"/>
</dbReference>
<organism evidence="3 4">
    <name type="scientific">Chitinophaga oryziterrae</name>
    <dbReference type="NCBI Taxonomy" id="1031224"/>
    <lineage>
        <taxon>Bacteria</taxon>
        <taxon>Pseudomonadati</taxon>
        <taxon>Bacteroidota</taxon>
        <taxon>Chitinophagia</taxon>
        <taxon>Chitinophagales</taxon>
        <taxon>Chitinophagaceae</taxon>
        <taxon>Chitinophaga</taxon>
    </lineage>
</organism>
<keyword evidence="4" id="KW-1185">Reference proteome</keyword>
<evidence type="ECO:0000259" key="1">
    <source>
        <dbReference type="Pfam" id="PF00534"/>
    </source>
</evidence>
<evidence type="ECO:0000313" key="4">
    <source>
        <dbReference type="Proteomes" id="UP000468388"/>
    </source>
</evidence>
<dbReference type="PANTHER" id="PTHR45947">
    <property type="entry name" value="SULFOQUINOVOSYL TRANSFERASE SQD2"/>
    <property type="match status" value="1"/>
</dbReference>
<dbReference type="InterPro" id="IPR001296">
    <property type="entry name" value="Glyco_trans_1"/>
</dbReference>
<dbReference type="InterPro" id="IPR050194">
    <property type="entry name" value="Glycosyltransferase_grp1"/>
</dbReference>
<dbReference type="PANTHER" id="PTHR45947:SF3">
    <property type="entry name" value="SULFOQUINOVOSYL TRANSFERASE SQD2"/>
    <property type="match status" value="1"/>
</dbReference>
<dbReference type="GO" id="GO:0016757">
    <property type="term" value="F:glycosyltransferase activity"/>
    <property type="evidence" value="ECO:0007669"/>
    <property type="project" value="InterPro"/>
</dbReference>
<reference evidence="3 4" key="1">
    <citation type="submission" date="2019-12" db="EMBL/GenBank/DDBJ databases">
        <title>The draft genomic sequence of strain Chitinophaga oryziterrae JCM 16595.</title>
        <authorList>
            <person name="Zhang X."/>
        </authorList>
    </citation>
    <scope>NUCLEOTIDE SEQUENCE [LARGE SCALE GENOMIC DNA]</scope>
    <source>
        <strain evidence="3 4">JCM 16595</strain>
    </source>
</reference>
<dbReference type="EMBL" id="WRXO01000007">
    <property type="protein sequence ID" value="MVT43253.1"/>
    <property type="molecule type" value="Genomic_DNA"/>
</dbReference>
<evidence type="ECO:0000313" key="3">
    <source>
        <dbReference type="EMBL" id="MVT43253.1"/>
    </source>
</evidence>
<evidence type="ECO:0000259" key="2">
    <source>
        <dbReference type="Pfam" id="PF13439"/>
    </source>
</evidence>
<keyword evidence="3" id="KW-0808">Transferase</keyword>
<dbReference type="Pfam" id="PF13439">
    <property type="entry name" value="Glyco_transf_4"/>
    <property type="match status" value="1"/>
</dbReference>
<proteinExistence type="predicted"/>
<gene>
    <name evidence="3" type="ORF">GO495_21830</name>
</gene>
<dbReference type="Gene3D" id="3.40.50.2000">
    <property type="entry name" value="Glycogen Phosphorylase B"/>
    <property type="match status" value="2"/>
</dbReference>
<dbReference type="SUPFAM" id="SSF53756">
    <property type="entry name" value="UDP-Glycosyltransferase/glycogen phosphorylase"/>
    <property type="match status" value="1"/>
</dbReference>
<feature type="domain" description="Glycosyltransferase subfamily 4-like N-terminal" evidence="2">
    <location>
        <begin position="21"/>
        <end position="225"/>
    </location>
</feature>
<dbReference type="OrthoDB" id="596635at2"/>
<dbReference type="InterPro" id="IPR028098">
    <property type="entry name" value="Glyco_trans_4-like_N"/>
</dbReference>
<sequence>MKSIISTGQGRLHLIQSAIAIKDQGVDVKVITGWVPGKLFSDKLINNMGRLIGRTNLAYGLRKRSPEGLPRTDIRTCSFSEFYIQFLFMLTSRKLLSRDTAAIMGWKAFGTESKKYINDSQIFHVRSGGGRSGAIKKARQQGMKVVVDHSIAHPKEIKRQLGKLESESTNSKYINISDGFWNNVLKDCEEADVLLVNSDYVKDTFLEQGYPAEKISVIHLGIDASFYDLKRSYESDKMRLLFTGNFGFRKGAHIIINAIEILMLQDVAFSLDIIGNVSAEVAIPDWFRNHPDIKLHGHMPQDQMKKFLADSDVYIFPTFVEGAAQSVKEAMAAGLPVITTVNSGAPVQHRENGYLIKDDDAADLANAIIVLSKDEDLRSSMGKNAAATIRKSHTWSNYAKEVKELYKSIIDESE</sequence>